<dbReference type="EMBL" id="JADNRY010000068">
    <property type="protein sequence ID" value="KAF9067802.1"/>
    <property type="molecule type" value="Genomic_DNA"/>
</dbReference>
<accession>A0A9P5U6I0</accession>
<dbReference type="AlphaFoldDB" id="A0A9P5U6I0"/>
<dbReference type="OrthoDB" id="2576233at2759"/>
<gene>
    <name evidence="2" type="ORF">BDP27DRAFT_1383842</name>
</gene>
<feature type="region of interest" description="Disordered" evidence="1">
    <location>
        <begin position="1"/>
        <end position="25"/>
    </location>
</feature>
<sequence>MYRDSDMNTSSDPEASGESEASSSPRRFNLAGILNSVDDKDEPRTWQWNNTAGKVINKCKTVYEQWESILKSKGQQELSSGTTTHDDNLDQKCYHPFASQLDWEIAQWAVTEKISQKALDCLLNVPQVQQKLGLSYANSQGMLNCIDEIPERCGKWRTKQLSFRDKPGEHFTVYHRDPVEAIKALWGNPAFAEHLVYKPGKLFCGAEQTENNCIYSEMWTTGFWNAVQHAIPVGGTVCPVIIASDKTNWTRFSGNKSAYPVYLTIGNLPKALRRKPSARACVLIAYLSVDKPNKQGLTKKDLKLRTYEIFHQIVGENELDEQFQVLPPTCGVCHFKKGIADFSQVTGTEHKHIARILLASLTGKYPSHDEDTLGYMDLELNVWHKNKAYFVEQQTTKDQINIPKFHSLLHYVNSIKWLGTTDNYNTEAFERFHIDMAKEAWDATNKRDHFPQMTQWLSKQEKISSFDFYRNWINSTSTNQGCLPFTLLDVWHHFKFTPVNLFDDASDVPKEIVRAAPSSIKKNSKSKSKSRYDTVIILINDEAESTAVRGCRVARLRVIFRLPNMVKRLGQRSEEDAPPNWPKAETPLAYVTWFSRFKSVPDSKNGMYRVQPSILDRVVCSYQARVIGKETAGLKTIYWISVQHFL</sequence>
<dbReference type="Pfam" id="PF18759">
    <property type="entry name" value="Plavaka"/>
    <property type="match status" value="1"/>
</dbReference>
<evidence type="ECO:0000256" key="1">
    <source>
        <dbReference type="SAM" id="MobiDB-lite"/>
    </source>
</evidence>
<dbReference type="Proteomes" id="UP000772434">
    <property type="component" value="Unassembled WGS sequence"/>
</dbReference>
<evidence type="ECO:0000313" key="2">
    <source>
        <dbReference type="EMBL" id="KAF9067802.1"/>
    </source>
</evidence>
<evidence type="ECO:0000313" key="3">
    <source>
        <dbReference type="Proteomes" id="UP000772434"/>
    </source>
</evidence>
<proteinExistence type="predicted"/>
<reference evidence="2" key="1">
    <citation type="submission" date="2020-11" db="EMBL/GenBank/DDBJ databases">
        <authorList>
            <consortium name="DOE Joint Genome Institute"/>
            <person name="Ahrendt S."/>
            <person name="Riley R."/>
            <person name="Andreopoulos W."/>
            <person name="Labutti K."/>
            <person name="Pangilinan J."/>
            <person name="Ruiz-Duenas F.J."/>
            <person name="Barrasa J.M."/>
            <person name="Sanchez-Garcia M."/>
            <person name="Camarero S."/>
            <person name="Miyauchi S."/>
            <person name="Serrano A."/>
            <person name="Linde D."/>
            <person name="Babiker R."/>
            <person name="Drula E."/>
            <person name="Ayuso-Fernandez I."/>
            <person name="Pacheco R."/>
            <person name="Padilla G."/>
            <person name="Ferreira P."/>
            <person name="Barriuso J."/>
            <person name="Kellner H."/>
            <person name="Castanera R."/>
            <person name="Alfaro M."/>
            <person name="Ramirez L."/>
            <person name="Pisabarro A.G."/>
            <person name="Kuo A."/>
            <person name="Tritt A."/>
            <person name="Lipzen A."/>
            <person name="He G."/>
            <person name="Yan M."/>
            <person name="Ng V."/>
            <person name="Cullen D."/>
            <person name="Martin F."/>
            <person name="Rosso M.-N."/>
            <person name="Henrissat B."/>
            <person name="Hibbett D."/>
            <person name="Martinez A.T."/>
            <person name="Grigoriev I.V."/>
        </authorList>
    </citation>
    <scope>NUCLEOTIDE SEQUENCE</scope>
    <source>
        <strain evidence="2">AH 40177</strain>
    </source>
</reference>
<name>A0A9P5U6I0_9AGAR</name>
<protein>
    <submittedName>
        <fullName evidence="2">Uncharacterized protein</fullName>
    </submittedName>
</protein>
<keyword evidence="3" id="KW-1185">Reference proteome</keyword>
<dbReference type="InterPro" id="IPR041078">
    <property type="entry name" value="Plavaka"/>
</dbReference>
<organism evidence="2 3">
    <name type="scientific">Rhodocollybia butyracea</name>
    <dbReference type="NCBI Taxonomy" id="206335"/>
    <lineage>
        <taxon>Eukaryota</taxon>
        <taxon>Fungi</taxon>
        <taxon>Dikarya</taxon>
        <taxon>Basidiomycota</taxon>
        <taxon>Agaricomycotina</taxon>
        <taxon>Agaricomycetes</taxon>
        <taxon>Agaricomycetidae</taxon>
        <taxon>Agaricales</taxon>
        <taxon>Marasmiineae</taxon>
        <taxon>Omphalotaceae</taxon>
        <taxon>Rhodocollybia</taxon>
    </lineage>
</organism>
<comment type="caution">
    <text evidence="2">The sequence shown here is derived from an EMBL/GenBank/DDBJ whole genome shotgun (WGS) entry which is preliminary data.</text>
</comment>
<feature type="compositionally biased region" description="Low complexity" evidence="1">
    <location>
        <begin position="10"/>
        <end position="25"/>
    </location>
</feature>